<protein>
    <submittedName>
        <fullName evidence="1">Mitochondrial ribosomal protein subunit L38</fullName>
    </submittedName>
</protein>
<dbReference type="Gene3D" id="3.90.280.10">
    <property type="entry name" value="PEBP-like"/>
    <property type="match status" value="1"/>
</dbReference>
<proteinExistence type="predicted"/>
<dbReference type="Pfam" id="PF01161">
    <property type="entry name" value="PBP"/>
    <property type="match status" value="1"/>
</dbReference>
<keyword evidence="1" id="KW-0687">Ribonucleoprotein</keyword>
<dbReference type="PANTHER" id="PTHR11362">
    <property type="entry name" value="PHOSPHATIDYLETHANOLAMINE-BINDING PROTEIN"/>
    <property type="match status" value="1"/>
</dbReference>
<dbReference type="GeneID" id="80876590"/>
<dbReference type="InterPro" id="IPR036610">
    <property type="entry name" value="PEBP-like_sf"/>
</dbReference>
<dbReference type="EMBL" id="CP115612">
    <property type="protein sequence ID" value="WBW74532.1"/>
    <property type="molecule type" value="Genomic_DNA"/>
</dbReference>
<dbReference type="Gene3D" id="1.20.58.1180">
    <property type="match status" value="1"/>
</dbReference>
<sequence length="308" mass="35341">MQRVWTFKNAVPRVLPIRNVYKKAQDDAYRLATAVVEEYSGKKRKELKQALASSEGKETARVNMLRILSEINLPSVRSKFYDGEYDYSRPVFLHLLKQKWESHDKLLLLQRLEQMKVIKDLGLTSFQPTVDVHLKFSKQEATDVVPGSIIPAEQACSEPLLQVLPFNTEEHSYTIATLDLDVPNYETNQFQTSCLWLASNVPIKASDRSTIRPSNCLIPYSPPIVHKGEDKHRIVTLVLQQQSPLVELDLSKIQKENVNIRDICAQYSLTPVGSHLFRSQFDEGTEKFLSEHPNVDNYIPFEVKQDFP</sequence>
<dbReference type="GO" id="GO:0005840">
    <property type="term" value="C:ribosome"/>
    <property type="evidence" value="ECO:0007669"/>
    <property type="project" value="UniProtKB-KW"/>
</dbReference>
<dbReference type="Proteomes" id="UP001212411">
    <property type="component" value="Chromosome 2"/>
</dbReference>
<dbReference type="RefSeq" id="XP_056038775.1">
    <property type="nucleotide sequence ID" value="XM_056181901.1"/>
</dbReference>
<reference evidence="1 2" key="1">
    <citation type="journal article" date="2023" name="G3 (Bethesda)">
        <title>A high-quality reference genome for the fission yeast Schizosaccharomyces osmophilus.</title>
        <authorList>
            <person name="Jia G.S."/>
            <person name="Zhang W.C."/>
            <person name="Liang Y."/>
            <person name="Liu X.H."/>
            <person name="Rhind N."/>
            <person name="Pidoux A."/>
            <person name="Brysch-Herzberg M."/>
            <person name="Du L.L."/>
        </authorList>
    </citation>
    <scope>NUCLEOTIDE SEQUENCE [LARGE SCALE GENOMIC DNA]</scope>
    <source>
        <strain evidence="1 2">CBS 15793</strain>
    </source>
</reference>
<dbReference type="KEGG" id="som:SOMG_03110"/>
<name>A0AAE9WG06_9SCHI</name>
<dbReference type="InterPro" id="IPR035810">
    <property type="entry name" value="PEBP_euk"/>
</dbReference>
<dbReference type="CDD" id="cd00866">
    <property type="entry name" value="PEBP_euk"/>
    <property type="match status" value="1"/>
</dbReference>
<keyword evidence="2" id="KW-1185">Reference proteome</keyword>
<organism evidence="1 2">
    <name type="scientific">Schizosaccharomyces osmophilus</name>
    <dbReference type="NCBI Taxonomy" id="2545709"/>
    <lineage>
        <taxon>Eukaryota</taxon>
        <taxon>Fungi</taxon>
        <taxon>Dikarya</taxon>
        <taxon>Ascomycota</taxon>
        <taxon>Taphrinomycotina</taxon>
        <taxon>Schizosaccharomycetes</taxon>
        <taxon>Schizosaccharomycetales</taxon>
        <taxon>Schizosaccharomycetaceae</taxon>
        <taxon>Schizosaccharomyces</taxon>
    </lineage>
</organism>
<dbReference type="AlphaFoldDB" id="A0AAE9WG06"/>
<dbReference type="PANTHER" id="PTHR11362:SF82">
    <property type="entry name" value="PHOSPHATIDYLETHANOLAMINE-BINDING PROTEIN 4"/>
    <property type="match status" value="1"/>
</dbReference>
<gene>
    <name evidence="1" type="primary">mrpl35</name>
    <name evidence="1" type="ORF">SOMG_03110</name>
</gene>
<evidence type="ECO:0000313" key="2">
    <source>
        <dbReference type="Proteomes" id="UP001212411"/>
    </source>
</evidence>
<evidence type="ECO:0000313" key="1">
    <source>
        <dbReference type="EMBL" id="WBW74532.1"/>
    </source>
</evidence>
<accession>A0AAE9WG06</accession>
<dbReference type="SUPFAM" id="SSF49777">
    <property type="entry name" value="PEBP-like"/>
    <property type="match status" value="1"/>
</dbReference>
<keyword evidence="1" id="KW-0689">Ribosomal protein</keyword>
<dbReference type="InterPro" id="IPR008914">
    <property type="entry name" value="PEBP"/>
</dbReference>